<evidence type="ECO:0000313" key="3">
    <source>
        <dbReference type="Proteomes" id="UP000037035"/>
    </source>
</evidence>
<proteinExistence type="predicted"/>
<protein>
    <recommendedName>
        <fullName evidence="4">DDE Tnp4 domain-containing protein</fullName>
    </recommendedName>
</protein>
<dbReference type="OrthoDB" id="2668416at2759"/>
<dbReference type="Proteomes" id="UP000037035">
    <property type="component" value="Unassembled WGS sequence"/>
</dbReference>
<name>A0A0L6V239_9BASI</name>
<keyword evidence="3" id="KW-1185">Reference proteome</keyword>
<dbReference type="AlphaFoldDB" id="A0A0L6V239"/>
<evidence type="ECO:0008006" key="4">
    <source>
        <dbReference type="Google" id="ProtNLM"/>
    </source>
</evidence>
<dbReference type="VEuPathDB" id="FungiDB:VP01_2913g1"/>
<feature type="region of interest" description="Disordered" evidence="1">
    <location>
        <begin position="115"/>
        <end position="183"/>
    </location>
</feature>
<accession>A0A0L6V239</accession>
<feature type="compositionally biased region" description="Pro residues" evidence="1">
    <location>
        <begin position="150"/>
        <end position="164"/>
    </location>
</feature>
<comment type="caution">
    <text evidence="2">The sequence shown here is derived from an EMBL/GenBank/DDBJ whole genome shotgun (WGS) entry which is preliminary data.</text>
</comment>
<dbReference type="EMBL" id="LAVV01007850">
    <property type="protein sequence ID" value="KNZ54557.1"/>
    <property type="molecule type" value="Genomic_DNA"/>
</dbReference>
<feature type="non-terminal residue" evidence="2">
    <location>
        <position position="219"/>
    </location>
</feature>
<sequence length="219" mass="23490">MLVAINQHTDTHGVGLHSQHMKGKELLDHQNFEFNYHLAQSQVRIEHAIGILKATLSSLASARGHHPPPGLPSGCSSLPPPPPLVLPQGRPTSTATLPACHHCHHCQGPPRTSPGTLPACRHHQGPPPSYLTPQRAPRGPSFTSNLPRTSPAPPLRCPDRPPPLHSNLVKGPQRLAPHSPPTSLPACRCPQRPPPTPYQLAATLICLQPSIPHLLPANT</sequence>
<evidence type="ECO:0000256" key="1">
    <source>
        <dbReference type="SAM" id="MobiDB-lite"/>
    </source>
</evidence>
<evidence type="ECO:0000313" key="2">
    <source>
        <dbReference type="EMBL" id="KNZ54557.1"/>
    </source>
</evidence>
<organism evidence="2 3">
    <name type="scientific">Puccinia sorghi</name>
    <dbReference type="NCBI Taxonomy" id="27349"/>
    <lineage>
        <taxon>Eukaryota</taxon>
        <taxon>Fungi</taxon>
        <taxon>Dikarya</taxon>
        <taxon>Basidiomycota</taxon>
        <taxon>Pucciniomycotina</taxon>
        <taxon>Pucciniomycetes</taxon>
        <taxon>Pucciniales</taxon>
        <taxon>Pucciniaceae</taxon>
        <taxon>Puccinia</taxon>
    </lineage>
</organism>
<gene>
    <name evidence="2" type="ORF">VP01_2913g1</name>
</gene>
<reference evidence="2 3" key="1">
    <citation type="submission" date="2015-08" db="EMBL/GenBank/DDBJ databases">
        <title>Next Generation Sequencing and Analysis of the Genome of Puccinia sorghi L Schw, the Causal Agent of Maize Common Rust.</title>
        <authorList>
            <person name="Rochi L."/>
            <person name="Burguener G."/>
            <person name="Darino M."/>
            <person name="Turjanski A."/>
            <person name="Kreff E."/>
            <person name="Dieguez M.J."/>
            <person name="Sacco F."/>
        </authorList>
    </citation>
    <scope>NUCLEOTIDE SEQUENCE [LARGE SCALE GENOMIC DNA]</scope>
    <source>
        <strain evidence="2 3">RO10H11247</strain>
    </source>
</reference>